<dbReference type="Gene3D" id="3.40.50.11350">
    <property type="match status" value="1"/>
</dbReference>
<accession>A0AAW9QVB9</accession>
<dbReference type="RefSeq" id="WP_332865445.1">
    <property type="nucleotide sequence ID" value="NZ_JBAFSM010000021.1"/>
</dbReference>
<gene>
    <name evidence="1" type="ORF">V0288_12280</name>
</gene>
<dbReference type="EMBL" id="JBAFSM010000021">
    <property type="protein sequence ID" value="MEG3437896.1"/>
    <property type="molecule type" value="Genomic_DNA"/>
</dbReference>
<dbReference type="Gene3D" id="3.40.50.11340">
    <property type="match status" value="1"/>
</dbReference>
<protein>
    <submittedName>
        <fullName evidence="1">Nodulation protein NodZ</fullName>
    </submittedName>
</protein>
<dbReference type="Proteomes" id="UP001328733">
    <property type="component" value="Unassembled WGS sequence"/>
</dbReference>
<proteinExistence type="predicted"/>
<dbReference type="GO" id="GO:0009312">
    <property type="term" value="P:oligosaccharide biosynthetic process"/>
    <property type="evidence" value="ECO:0007669"/>
    <property type="project" value="InterPro"/>
</dbReference>
<dbReference type="PANTHER" id="PTHR13132">
    <property type="entry name" value="ALPHA- 1,6 -FUCOSYLTRANSFERASE"/>
    <property type="match status" value="1"/>
</dbReference>
<keyword evidence="2" id="KW-1185">Reference proteome</keyword>
<name>A0AAW9QVB9_9CHRO</name>
<dbReference type="GO" id="GO:0046921">
    <property type="term" value="F:alpha-(1-&gt;6)-fucosyltransferase activity"/>
    <property type="evidence" value="ECO:0007669"/>
    <property type="project" value="TreeGrafter"/>
</dbReference>
<dbReference type="GO" id="GO:0006487">
    <property type="term" value="P:protein N-linked glycosylation"/>
    <property type="evidence" value="ECO:0007669"/>
    <property type="project" value="TreeGrafter"/>
</dbReference>
<evidence type="ECO:0000313" key="2">
    <source>
        <dbReference type="Proteomes" id="UP001328733"/>
    </source>
</evidence>
<dbReference type="PANTHER" id="PTHR13132:SF29">
    <property type="entry name" value="ALPHA-(1,6)-FUCOSYLTRANSFERASE"/>
    <property type="match status" value="1"/>
</dbReference>
<dbReference type="Pfam" id="PF05830">
    <property type="entry name" value="NodZ"/>
    <property type="match status" value="1"/>
</dbReference>
<evidence type="ECO:0000313" key="1">
    <source>
        <dbReference type="EMBL" id="MEG3437896.1"/>
    </source>
</evidence>
<dbReference type="InterPro" id="IPR008716">
    <property type="entry name" value="NodZ"/>
</dbReference>
<comment type="caution">
    <text evidence="1">The sequence shown here is derived from an EMBL/GenBank/DDBJ whole genome shotgun (WGS) entry which is preliminary data.</text>
</comment>
<organism evidence="1 2">
    <name type="scientific">Pannus brasiliensis CCIBt3594</name>
    <dbReference type="NCBI Taxonomy" id="1427578"/>
    <lineage>
        <taxon>Bacteria</taxon>
        <taxon>Bacillati</taxon>
        <taxon>Cyanobacteriota</taxon>
        <taxon>Cyanophyceae</taxon>
        <taxon>Oscillatoriophycideae</taxon>
        <taxon>Chroococcales</taxon>
        <taxon>Microcystaceae</taxon>
        <taxon>Pannus</taxon>
    </lineage>
</organism>
<reference evidence="1 2" key="1">
    <citation type="submission" date="2024-01" db="EMBL/GenBank/DDBJ databases">
        <title>Genomic insights into the taxonomy and metabolism of the cyanobacterium Pannus brasiliensis CCIBt3594.</title>
        <authorList>
            <person name="Machado M."/>
            <person name="Botero N.B."/>
            <person name="Andreote A.P.D."/>
            <person name="Feitosa A.M.T."/>
            <person name="Popin R."/>
            <person name="Sivonen K."/>
            <person name="Fiore M.F."/>
        </authorList>
    </citation>
    <scope>NUCLEOTIDE SEQUENCE [LARGE SCALE GENOMIC DNA]</scope>
    <source>
        <strain evidence="1 2">CCIBt3594</strain>
    </source>
</reference>
<dbReference type="AlphaFoldDB" id="A0AAW9QVB9"/>
<sequence length="348" mass="39491">MLDRGQDKYILAKGGSGLGDRTLAAATAILYGQISGRKVIIDWTEGTYAPRGVNAFHVFFDSPSVSDLDDLPATDSIYPPTWKGQLDQTFGGRKEQLKIRGTDAISTDLSRVDYEEEILVFCSYGPKISQMRNLFTGDFKKYSQLNNSEILKYLLSNFFVLKPNIKKDFDGFIKSYFPASTKMIGIHIRYSDRKIPVETIYKTLDRVRRRNPDSALFLATDSQAILEDFKAKYDRVITTEKWYPPSGETLHQNWNQCPDMLQNGLEALRDLYLLSQCQMLIFSSRSSFGYVASLLSSRSKLYDIAQPSFLQKLIIKLKTIGIFWTSGKKYLPRYLPGASLAPLPQKKG</sequence>